<proteinExistence type="predicted"/>
<protein>
    <submittedName>
        <fullName evidence="2">SAM-dependent methyltransferase</fullName>
    </submittedName>
</protein>
<dbReference type="Proteomes" id="UP000649753">
    <property type="component" value="Unassembled WGS sequence"/>
</dbReference>
<dbReference type="SUPFAM" id="SSF53335">
    <property type="entry name" value="S-adenosyl-L-methionine-dependent methyltransferases"/>
    <property type="match status" value="1"/>
</dbReference>
<feature type="domain" description="Methyltransferase type 11" evidence="1">
    <location>
        <begin position="74"/>
        <end position="169"/>
    </location>
</feature>
<dbReference type="GO" id="GO:0008757">
    <property type="term" value="F:S-adenosylmethionine-dependent methyltransferase activity"/>
    <property type="evidence" value="ECO:0007669"/>
    <property type="project" value="InterPro"/>
</dbReference>
<dbReference type="InterPro" id="IPR013216">
    <property type="entry name" value="Methyltransf_11"/>
</dbReference>
<evidence type="ECO:0000313" key="3">
    <source>
        <dbReference type="Proteomes" id="UP000649753"/>
    </source>
</evidence>
<sequence length="222" mass="24067">MASGRAGDRRWFGWPAEVERGGPSSVSGGARQLWDEHAAAFDEEADHGLRDPDVRQAWAELLLPLMPPAPASVLDVGCGTGSLSVLLARAGHDVRGVDFAPRMLAAARKKSSGAGVHVDYVLADGAKLPFARSSFDVVLARHVLWALPDPDRVLADWTSLLRPQGRLVLVEGHWSTGTGLSAADCRALVLRCRRKAEVQVLGGSRLWGREIDDERYLLFSSR</sequence>
<dbReference type="PANTHER" id="PTHR43591">
    <property type="entry name" value="METHYLTRANSFERASE"/>
    <property type="match status" value="1"/>
</dbReference>
<comment type="caution">
    <text evidence="2">The sequence shown here is derived from an EMBL/GenBank/DDBJ whole genome shotgun (WGS) entry which is preliminary data.</text>
</comment>
<dbReference type="PANTHER" id="PTHR43591:SF24">
    <property type="entry name" value="2-METHOXY-6-POLYPRENYL-1,4-BENZOQUINOL METHYLASE, MITOCHONDRIAL"/>
    <property type="match status" value="1"/>
</dbReference>
<keyword evidence="2" id="KW-0808">Transferase</keyword>
<dbReference type="CDD" id="cd02440">
    <property type="entry name" value="AdoMet_MTases"/>
    <property type="match status" value="1"/>
</dbReference>
<name>A0A927R188_9ACTN</name>
<keyword evidence="3" id="KW-1185">Reference proteome</keyword>
<evidence type="ECO:0000313" key="2">
    <source>
        <dbReference type="EMBL" id="MBE1492435.1"/>
    </source>
</evidence>
<reference evidence="2" key="1">
    <citation type="submission" date="2020-10" db="EMBL/GenBank/DDBJ databases">
        <title>Sequencing the genomes of 1000 actinobacteria strains.</title>
        <authorList>
            <person name="Klenk H.-P."/>
        </authorList>
    </citation>
    <scope>NUCLEOTIDE SEQUENCE</scope>
    <source>
        <strain evidence="2">DSM 46832</strain>
    </source>
</reference>
<dbReference type="Gene3D" id="3.40.50.150">
    <property type="entry name" value="Vaccinia Virus protein VP39"/>
    <property type="match status" value="1"/>
</dbReference>
<keyword evidence="2" id="KW-0489">Methyltransferase</keyword>
<dbReference type="AlphaFoldDB" id="A0A927R188"/>
<gene>
    <name evidence="2" type="ORF">H4W31_008073</name>
</gene>
<dbReference type="RefSeq" id="WP_318783666.1">
    <property type="nucleotide sequence ID" value="NZ_JADBEB010000001.1"/>
</dbReference>
<dbReference type="Pfam" id="PF08241">
    <property type="entry name" value="Methyltransf_11"/>
    <property type="match status" value="1"/>
</dbReference>
<dbReference type="GO" id="GO:0032259">
    <property type="term" value="P:methylation"/>
    <property type="evidence" value="ECO:0007669"/>
    <property type="project" value="UniProtKB-KW"/>
</dbReference>
<dbReference type="EMBL" id="JADBEB010000001">
    <property type="protein sequence ID" value="MBE1492435.1"/>
    <property type="molecule type" value="Genomic_DNA"/>
</dbReference>
<evidence type="ECO:0000259" key="1">
    <source>
        <dbReference type="Pfam" id="PF08241"/>
    </source>
</evidence>
<organism evidence="2 3">
    <name type="scientific">Plantactinospora soyae</name>
    <dbReference type="NCBI Taxonomy" id="1544732"/>
    <lineage>
        <taxon>Bacteria</taxon>
        <taxon>Bacillati</taxon>
        <taxon>Actinomycetota</taxon>
        <taxon>Actinomycetes</taxon>
        <taxon>Micromonosporales</taxon>
        <taxon>Micromonosporaceae</taxon>
        <taxon>Plantactinospora</taxon>
    </lineage>
</organism>
<dbReference type="InterPro" id="IPR029063">
    <property type="entry name" value="SAM-dependent_MTases_sf"/>
</dbReference>
<accession>A0A927R188</accession>